<dbReference type="AlphaFoldDB" id="A0A553P0U9"/>
<dbReference type="Proteomes" id="UP000316079">
    <property type="component" value="Unassembled WGS sequence"/>
</dbReference>
<feature type="compositionally biased region" description="Polar residues" evidence="1">
    <location>
        <begin position="120"/>
        <end position="137"/>
    </location>
</feature>
<feature type="compositionally biased region" description="Basic and acidic residues" evidence="1">
    <location>
        <begin position="55"/>
        <end position="69"/>
    </location>
</feature>
<feature type="compositionally biased region" description="Basic and acidic residues" evidence="1">
    <location>
        <begin position="140"/>
        <end position="156"/>
    </location>
</feature>
<feature type="compositionally biased region" description="Basic and acidic residues" evidence="1">
    <location>
        <begin position="768"/>
        <end position="781"/>
    </location>
</feature>
<feature type="compositionally biased region" description="Basic and acidic residues" evidence="1">
    <location>
        <begin position="477"/>
        <end position="500"/>
    </location>
</feature>
<feature type="region of interest" description="Disordered" evidence="1">
    <location>
        <begin position="541"/>
        <end position="562"/>
    </location>
</feature>
<dbReference type="STRING" id="623744.A0A553P0U9"/>
<organism evidence="2 3">
    <name type="scientific">Danionella cerebrum</name>
    <dbReference type="NCBI Taxonomy" id="2873325"/>
    <lineage>
        <taxon>Eukaryota</taxon>
        <taxon>Metazoa</taxon>
        <taxon>Chordata</taxon>
        <taxon>Craniata</taxon>
        <taxon>Vertebrata</taxon>
        <taxon>Euteleostomi</taxon>
        <taxon>Actinopterygii</taxon>
        <taxon>Neopterygii</taxon>
        <taxon>Teleostei</taxon>
        <taxon>Ostariophysi</taxon>
        <taxon>Cypriniformes</taxon>
        <taxon>Danionidae</taxon>
        <taxon>Danioninae</taxon>
        <taxon>Danionella</taxon>
    </lineage>
</organism>
<evidence type="ECO:0000256" key="1">
    <source>
        <dbReference type="SAM" id="MobiDB-lite"/>
    </source>
</evidence>
<feature type="compositionally biased region" description="Basic and acidic residues" evidence="1">
    <location>
        <begin position="736"/>
        <end position="749"/>
    </location>
</feature>
<proteinExistence type="predicted"/>
<name>A0A553P0U9_9TELE</name>
<feature type="compositionally biased region" description="Basic and acidic residues" evidence="1">
    <location>
        <begin position="587"/>
        <end position="597"/>
    </location>
</feature>
<feature type="region of interest" description="Disordered" evidence="1">
    <location>
        <begin position="586"/>
        <end position="608"/>
    </location>
</feature>
<feature type="compositionally biased region" description="Low complexity" evidence="1">
    <location>
        <begin position="705"/>
        <end position="716"/>
    </location>
</feature>
<feature type="non-terminal residue" evidence="2">
    <location>
        <position position="794"/>
    </location>
</feature>
<feature type="region of interest" description="Disordered" evidence="1">
    <location>
        <begin position="687"/>
        <end position="722"/>
    </location>
</feature>
<feature type="compositionally biased region" description="Polar residues" evidence="1">
    <location>
        <begin position="545"/>
        <end position="562"/>
    </location>
</feature>
<feature type="region of interest" description="Disordered" evidence="1">
    <location>
        <begin position="466"/>
        <end position="500"/>
    </location>
</feature>
<feature type="region of interest" description="Disordered" evidence="1">
    <location>
        <begin position="1"/>
        <end position="156"/>
    </location>
</feature>
<gene>
    <name evidence="2" type="ORF">DNTS_002253</name>
</gene>
<feature type="region of interest" description="Disordered" evidence="1">
    <location>
        <begin position="736"/>
        <end position="794"/>
    </location>
</feature>
<reference evidence="2 3" key="1">
    <citation type="journal article" date="2019" name="Sci. Data">
        <title>Hybrid genome assembly and annotation of Danionella translucida.</title>
        <authorList>
            <person name="Kadobianskyi M."/>
            <person name="Schulze L."/>
            <person name="Schuelke M."/>
            <person name="Judkewitz B."/>
        </authorList>
    </citation>
    <scope>NUCLEOTIDE SEQUENCE [LARGE SCALE GENOMIC DNA]</scope>
    <source>
        <strain evidence="2 3">Bolton</strain>
    </source>
</reference>
<feature type="region of interest" description="Disordered" evidence="1">
    <location>
        <begin position="192"/>
        <end position="217"/>
    </location>
</feature>
<protein>
    <submittedName>
        <fullName evidence="2">Uncharacterized protein</fullName>
    </submittedName>
</protein>
<dbReference type="OrthoDB" id="8746513at2759"/>
<evidence type="ECO:0000313" key="2">
    <source>
        <dbReference type="EMBL" id="TRY71316.1"/>
    </source>
</evidence>
<sequence>MGGAKTSKLDCKMGQNQGKEGEPVQDNSSVGPEEKGPSPDSGGAAEEGNPTIESGGDHDEEKGSLDEGSGRASPSPLPEQAVDPHDEVCAPTDGEVEKGGDGEREGGRKSREEGRAEPAQQMNGVTQSQTFTQSTWESAEVDHEREDSLESSLEDQRELVCESIHRGADQKSEGASYVKDEMESVCGEEGKLEALDGEENLSEAPCPTLEIPEGKKISKAWREDDKFSSGENDLALHQMDTEPEIKRQVVDPVIEAQTETSGNTLVETQQARGNLQESLITDNKSVEFSSETSVEMQVRSVKEVYDARENLSRPQPADDVIKSSFTSSSVELQSETLILKPAESPENLKRSEVAFVSSQGHAESHQQIFTQDELDENQMSVSDSESTCIKEPSLEGSHNEGHKNIGANLDRNLESLSKDLCHPNAKTTEMNDLLCGAETEECCLVKSGESTTLPSFEDEKTVEEITETIPSSTDVQAKSEKDDSVPEKDSFLSTKDKDQPEQSLELFNKHHSQIEAHSLPGLVKDMDPEHSFSVRSGATDVEYGTEQQGLEKNGNANSVGMMSSETDKLIPTTETSAVDVIAASETIDDRPSADRNTELTLPGSPQLQEQCFVKISTHTSTSSNISPPDVSDQIPDSTVAEPAEIPANDAPAQDLVQSLSACSSITLEACEKQDQEHKPLMIQAHFQGSEENGSSQLDQKQAVGTEQTTITETSQSEQKRHVSDMIKEAIELQKKMKEWSKPAETRVDLTLDPTQSVKVSQMKAAFDPPKKLSDKPLERKPSVRKGKTLCGSIK</sequence>
<dbReference type="EMBL" id="SRMA01026761">
    <property type="protein sequence ID" value="TRY71316.1"/>
    <property type="molecule type" value="Genomic_DNA"/>
</dbReference>
<accession>A0A553P0U9</accession>
<keyword evidence="3" id="KW-1185">Reference proteome</keyword>
<feature type="compositionally biased region" description="Polar residues" evidence="1">
    <location>
        <begin position="689"/>
        <end position="704"/>
    </location>
</feature>
<feature type="compositionally biased region" description="Basic and acidic residues" evidence="1">
    <location>
        <begin position="95"/>
        <end position="116"/>
    </location>
</feature>
<evidence type="ECO:0000313" key="3">
    <source>
        <dbReference type="Proteomes" id="UP000316079"/>
    </source>
</evidence>
<comment type="caution">
    <text evidence="2">The sequence shown here is derived from an EMBL/GenBank/DDBJ whole genome shotgun (WGS) entry which is preliminary data.</text>
</comment>